<dbReference type="PANTHER" id="PTHR11699">
    <property type="entry name" value="ALDEHYDE DEHYDROGENASE-RELATED"/>
    <property type="match status" value="1"/>
</dbReference>
<dbReference type="InterPro" id="IPR016161">
    <property type="entry name" value="Ald_DH/histidinol_DH"/>
</dbReference>
<dbReference type="Pfam" id="PF00171">
    <property type="entry name" value="Aldedh"/>
    <property type="match status" value="1"/>
</dbReference>
<proteinExistence type="predicted"/>
<protein>
    <submittedName>
        <fullName evidence="3">Sulfoacetaldehyde dehydrogenase</fullName>
    </submittedName>
</protein>
<evidence type="ECO:0000259" key="2">
    <source>
        <dbReference type="Pfam" id="PF00171"/>
    </source>
</evidence>
<dbReference type="STRING" id="159291.SAMN05920897_1063"/>
<evidence type="ECO:0000313" key="3">
    <source>
        <dbReference type="EMBL" id="SIQ25154.1"/>
    </source>
</evidence>
<sequence>MSIVQEKLARARAAQKQIEHYSQEEIDALVAAAGWEIYKTESAEACARLAHEETGLGVYEDKLLKHQKKILGTLRDLHGVKSVGVLEEDPEKGLIKIIKPVGVVGALIPVTNPTSSVGGNGLAILKNRNAVIFAPHPKGKGCSGLAAQKLRDGIRKAGGPEDLVQWIEEPTVDLTQELMEVVDLVVATGGPGMVKAAYSSGTPAYGVGAGNAVVIVDETADRKDAAKKIALGKTFDNATSCSAENSLVIESSIYSAMVEELKQQGGYLCNAEEKAKLKAAMWPDGHTLNRAVVAQSAGKIASLAGFSVPESTRFIMVEAGKVEPQELFAGEKLSVVMTLWKYSGFPQAIQFVQDITAFSGYGHSCGIHTTRDDRIMELGLQAPVSRIMVRQAQSAANSGNYDNGMPFSLTLGCGTWGGNMTTENIAYWHFRNVTWVSKPIPAVLPDEEKIFGNHWATLGR</sequence>
<dbReference type="AlphaFoldDB" id="A0A1N6R8I6"/>
<dbReference type="Gene3D" id="3.40.309.10">
    <property type="entry name" value="Aldehyde Dehydrogenase, Chain A, domain 2"/>
    <property type="match status" value="1"/>
</dbReference>
<dbReference type="Proteomes" id="UP000186400">
    <property type="component" value="Unassembled WGS sequence"/>
</dbReference>
<dbReference type="GO" id="GO:0016620">
    <property type="term" value="F:oxidoreductase activity, acting on the aldehyde or oxo group of donors, NAD or NADP as acceptor"/>
    <property type="evidence" value="ECO:0007669"/>
    <property type="project" value="InterPro"/>
</dbReference>
<dbReference type="OrthoDB" id="9815791at2"/>
<keyword evidence="4" id="KW-1185">Reference proteome</keyword>
<name>A0A1N6R8I6_9SPIO</name>
<dbReference type="Gene3D" id="3.40.605.10">
    <property type="entry name" value="Aldehyde Dehydrogenase, Chain A, domain 1"/>
    <property type="match status" value="1"/>
</dbReference>
<gene>
    <name evidence="3" type="ORF">SAMN05920897_1063</name>
</gene>
<dbReference type="RefSeq" id="WP_076488296.1">
    <property type="nucleotide sequence ID" value="NZ_FTMS01000006.1"/>
</dbReference>
<dbReference type="InterPro" id="IPR015590">
    <property type="entry name" value="Aldehyde_DH_dom"/>
</dbReference>
<dbReference type="CDD" id="cd07122">
    <property type="entry name" value="ALDH_F20_ACDH"/>
    <property type="match status" value="1"/>
</dbReference>
<dbReference type="InterPro" id="IPR016163">
    <property type="entry name" value="Ald_DH_C"/>
</dbReference>
<reference evidence="3 4" key="1">
    <citation type="submission" date="2017-01" db="EMBL/GenBank/DDBJ databases">
        <authorList>
            <person name="Mah S.A."/>
            <person name="Swanson W.J."/>
            <person name="Moy G.W."/>
            <person name="Vacquier V.D."/>
        </authorList>
    </citation>
    <scope>NUCLEOTIDE SEQUENCE [LARGE SCALE GENOMIC DNA]</scope>
    <source>
        <strain evidence="3 4">ASpG1</strain>
    </source>
</reference>
<evidence type="ECO:0000256" key="1">
    <source>
        <dbReference type="ARBA" id="ARBA00023002"/>
    </source>
</evidence>
<dbReference type="InterPro" id="IPR016162">
    <property type="entry name" value="Ald_DH_N"/>
</dbReference>
<organism evidence="3 4">
    <name type="scientific">Alkalispirochaeta americana</name>
    <dbReference type="NCBI Taxonomy" id="159291"/>
    <lineage>
        <taxon>Bacteria</taxon>
        <taxon>Pseudomonadati</taxon>
        <taxon>Spirochaetota</taxon>
        <taxon>Spirochaetia</taxon>
        <taxon>Spirochaetales</taxon>
        <taxon>Spirochaetaceae</taxon>
        <taxon>Alkalispirochaeta</taxon>
    </lineage>
</organism>
<keyword evidence="1" id="KW-0560">Oxidoreductase</keyword>
<accession>A0A1N6R8I6</accession>
<evidence type="ECO:0000313" key="4">
    <source>
        <dbReference type="Proteomes" id="UP000186400"/>
    </source>
</evidence>
<dbReference type="EMBL" id="FTMS01000006">
    <property type="protein sequence ID" value="SIQ25154.1"/>
    <property type="molecule type" value="Genomic_DNA"/>
</dbReference>
<feature type="domain" description="Aldehyde dehydrogenase" evidence="2">
    <location>
        <begin position="4"/>
        <end position="264"/>
    </location>
</feature>
<dbReference type="SUPFAM" id="SSF53720">
    <property type="entry name" value="ALDH-like"/>
    <property type="match status" value="1"/>
</dbReference>